<dbReference type="AlphaFoldDB" id="A0A1B6H991"/>
<dbReference type="InterPro" id="IPR005828">
    <property type="entry name" value="MFS_sugar_transport-like"/>
</dbReference>
<dbReference type="PROSITE" id="PS00216">
    <property type="entry name" value="SUGAR_TRANSPORT_1"/>
    <property type="match status" value="1"/>
</dbReference>
<evidence type="ECO:0000256" key="5">
    <source>
        <dbReference type="ARBA" id="ARBA00022692"/>
    </source>
</evidence>
<evidence type="ECO:0000256" key="1">
    <source>
        <dbReference type="ARBA" id="ARBA00004651"/>
    </source>
</evidence>
<dbReference type="PANTHER" id="PTHR48021:SF1">
    <property type="entry name" value="GH07001P-RELATED"/>
    <property type="match status" value="1"/>
</dbReference>
<feature type="domain" description="Major facilitator superfamily (MFS) profile" evidence="9">
    <location>
        <begin position="22"/>
        <end position="450"/>
    </location>
</feature>
<proteinExistence type="predicted"/>
<dbReference type="InterPro" id="IPR036259">
    <property type="entry name" value="MFS_trans_sf"/>
</dbReference>
<feature type="transmembrane region" description="Helical" evidence="8">
    <location>
        <begin position="20"/>
        <end position="39"/>
    </location>
</feature>
<keyword evidence="3" id="KW-1003">Cell membrane</keyword>
<protein>
    <recommendedName>
        <fullName evidence="9">Major facilitator superfamily (MFS) profile domain-containing protein</fullName>
    </recommendedName>
</protein>
<dbReference type="Pfam" id="PF00083">
    <property type="entry name" value="Sugar_tr"/>
    <property type="match status" value="1"/>
</dbReference>
<evidence type="ECO:0000256" key="8">
    <source>
        <dbReference type="SAM" id="Phobius"/>
    </source>
</evidence>
<feature type="transmembrane region" description="Helical" evidence="8">
    <location>
        <begin position="94"/>
        <end position="113"/>
    </location>
</feature>
<dbReference type="SUPFAM" id="SSF103473">
    <property type="entry name" value="MFS general substrate transporter"/>
    <property type="match status" value="1"/>
</dbReference>
<feature type="transmembrane region" description="Helical" evidence="8">
    <location>
        <begin position="325"/>
        <end position="347"/>
    </location>
</feature>
<dbReference type="EMBL" id="GECU01036476">
    <property type="protein sequence ID" value="JAS71230.1"/>
    <property type="molecule type" value="Transcribed_RNA"/>
</dbReference>
<gene>
    <name evidence="10" type="ORF">g.26437</name>
</gene>
<organism evidence="10">
    <name type="scientific">Homalodisca liturata</name>
    <dbReference type="NCBI Taxonomy" id="320908"/>
    <lineage>
        <taxon>Eukaryota</taxon>
        <taxon>Metazoa</taxon>
        <taxon>Ecdysozoa</taxon>
        <taxon>Arthropoda</taxon>
        <taxon>Hexapoda</taxon>
        <taxon>Insecta</taxon>
        <taxon>Pterygota</taxon>
        <taxon>Neoptera</taxon>
        <taxon>Paraneoptera</taxon>
        <taxon>Hemiptera</taxon>
        <taxon>Auchenorrhyncha</taxon>
        <taxon>Membracoidea</taxon>
        <taxon>Cicadellidae</taxon>
        <taxon>Cicadellinae</taxon>
        <taxon>Proconiini</taxon>
        <taxon>Homalodisca</taxon>
    </lineage>
</organism>
<dbReference type="Gene3D" id="1.20.1250.20">
    <property type="entry name" value="MFS general substrate transporter like domains"/>
    <property type="match status" value="1"/>
</dbReference>
<comment type="subcellular location">
    <subcellularLocation>
        <location evidence="1">Cell membrane</location>
        <topology evidence="1">Multi-pass membrane protein</topology>
    </subcellularLocation>
</comment>
<evidence type="ECO:0000313" key="10">
    <source>
        <dbReference type="EMBL" id="JAS71230.1"/>
    </source>
</evidence>
<feature type="transmembrane region" description="Helical" evidence="8">
    <location>
        <begin position="261"/>
        <end position="287"/>
    </location>
</feature>
<sequence>MRKHDPDTARYQRVAKMRQFTVVSLVSLLGFCTGTTLGWTSPMQPLLMSRDSPVGTEPMKEDKVAWLGSINFLGTAIGTFFWGTIADRLGRKKIACISTVPYILNWTLILAAQNFWILLVARFIAGIANNGASMAASAFISEVAQDDLRGFFGSFFIIFVNFGILYAYVIGTYFTYYALSIACLMMPIIFLLTFFWVPETPMFLWKNGQTVKAEQSLLWYRGGDTAETERVLLKYKSTPSNIKKKLSFMSLFATRGTTKGFILGMALMIALQTSGILPVLSFAVSIFEICGASLTPYQSALIIGLVQVIFTCLSSLLVDKLGRKFLLISSLLTMSLSLLVLGAYLFFLSTLKVASLLRWIPVISLSLFVSAYSIGVGPIPFIVVGEIFPTHLKGLAISYLLLGLGLTAFIFVKLFPIMKTLLQPYGCFWAYSVFCSLFSMFFYAYLPETKGKPQSEILNILNNRSVNEIEDENEQDRLNKTEIK</sequence>
<feature type="transmembrane region" description="Helical" evidence="8">
    <location>
        <begin position="396"/>
        <end position="416"/>
    </location>
</feature>
<evidence type="ECO:0000256" key="3">
    <source>
        <dbReference type="ARBA" id="ARBA00022475"/>
    </source>
</evidence>
<evidence type="ECO:0000256" key="4">
    <source>
        <dbReference type="ARBA" id="ARBA00022597"/>
    </source>
</evidence>
<feature type="transmembrane region" description="Helical" evidence="8">
    <location>
        <begin position="64"/>
        <end position="82"/>
    </location>
</feature>
<evidence type="ECO:0000256" key="6">
    <source>
        <dbReference type="ARBA" id="ARBA00022989"/>
    </source>
</evidence>
<dbReference type="InterPro" id="IPR020846">
    <property type="entry name" value="MFS_dom"/>
</dbReference>
<dbReference type="PRINTS" id="PR00171">
    <property type="entry name" value="SUGRTRNSPORT"/>
</dbReference>
<feature type="transmembrane region" description="Helical" evidence="8">
    <location>
        <begin position="299"/>
        <end position="318"/>
    </location>
</feature>
<evidence type="ECO:0000256" key="2">
    <source>
        <dbReference type="ARBA" id="ARBA00022448"/>
    </source>
</evidence>
<feature type="transmembrane region" description="Helical" evidence="8">
    <location>
        <begin position="359"/>
        <end position="384"/>
    </location>
</feature>
<name>A0A1B6H991_9HEMI</name>
<dbReference type="GO" id="GO:0005886">
    <property type="term" value="C:plasma membrane"/>
    <property type="evidence" value="ECO:0007669"/>
    <property type="project" value="UniProtKB-SubCell"/>
</dbReference>
<keyword evidence="6 8" id="KW-1133">Transmembrane helix</keyword>
<feature type="transmembrane region" description="Helical" evidence="8">
    <location>
        <begin position="151"/>
        <end position="170"/>
    </location>
</feature>
<feature type="transmembrane region" description="Helical" evidence="8">
    <location>
        <begin position="176"/>
        <end position="197"/>
    </location>
</feature>
<dbReference type="FunFam" id="1.20.1250.20:FF:000218">
    <property type="entry name" value="facilitated trehalose transporter Tret1"/>
    <property type="match status" value="1"/>
</dbReference>
<evidence type="ECO:0000259" key="9">
    <source>
        <dbReference type="PROSITE" id="PS50850"/>
    </source>
</evidence>
<dbReference type="PROSITE" id="PS50850">
    <property type="entry name" value="MFS"/>
    <property type="match status" value="1"/>
</dbReference>
<dbReference type="PANTHER" id="PTHR48021">
    <property type="match status" value="1"/>
</dbReference>
<dbReference type="GO" id="GO:0022857">
    <property type="term" value="F:transmembrane transporter activity"/>
    <property type="evidence" value="ECO:0007669"/>
    <property type="project" value="InterPro"/>
</dbReference>
<accession>A0A1B6H991</accession>
<reference evidence="10" key="1">
    <citation type="submission" date="2015-11" db="EMBL/GenBank/DDBJ databases">
        <title>De novo transcriptome assembly of four potential Pierce s Disease insect vectors from Arizona vineyards.</title>
        <authorList>
            <person name="Tassone E.E."/>
        </authorList>
    </citation>
    <scope>NUCLEOTIDE SEQUENCE</scope>
</reference>
<keyword evidence="2" id="KW-0813">Transport</keyword>
<keyword evidence="7 8" id="KW-0472">Membrane</keyword>
<keyword evidence="5 8" id="KW-0812">Transmembrane</keyword>
<dbReference type="InterPro" id="IPR050549">
    <property type="entry name" value="MFS_Trehalose_Transporter"/>
</dbReference>
<dbReference type="InterPro" id="IPR003663">
    <property type="entry name" value="Sugar/inositol_transpt"/>
</dbReference>
<feature type="transmembrane region" description="Helical" evidence="8">
    <location>
        <begin position="428"/>
        <end position="446"/>
    </location>
</feature>
<dbReference type="InterPro" id="IPR005829">
    <property type="entry name" value="Sugar_transporter_CS"/>
</dbReference>
<evidence type="ECO:0000256" key="7">
    <source>
        <dbReference type="ARBA" id="ARBA00023136"/>
    </source>
</evidence>
<feature type="transmembrane region" description="Helical" evidence="8">
    <location>
        <begin position="119"/>
        <end position="139"/>
    </location>
</feature>
<keyword evidence="4" id="KW-0762">Sugar transport</keyword>